<evidence type="ECO:0000313" key="1">
    <source>
        <dbReference type="EMBL" id="OGY42162.1"/>
    </source>
</evidence>
<dbReference type="EMBL" id="MHHZ01000007">
    <property type="protein sequence ID" value="OGY42162.1"/>
    <property type="molecule type" value="Genomic_DNA"/>
</dbReference>
<gene>
    <name evidence="1" type="ORF">A2Y82_00335</name>
</gene>
<dbReference type="Proteomes" id="UP000176498">
    <property type="component" value="Unassembled WGS sequence"/>
</dbReference>
<dbReference type="AlphaFoldDB" id="A0A1G1XQ86"/>
<accession>A0A1G1XQ86</accession>
<sequence>MKIKFWLGLTVLLVVAILLGSSNDTMGLGNKKPSPEIIAATQKALSPRLFSSEADEEEGPDEEETRFVVMYAFSPVAEKCSLCTKDIQDMFEALLFNSEQVKQGNISVWLMTEADIKTTSEYLTNILAPLFSAKKIEPGKIDSYLKAIHFLAECESDFSEADGVQLPMIGIVDITKEDEENEGNIYISMGAPGPWSEFDQLILAKSSP</sequence>
<protein>
    <submittedName>
        <fullName evidence="1">Uncharacterized protein</fullName>
    </submittedName>
</protein>
<proteinExistence type="predicted"/>
<comment type="caution">
    <text evidence="1">The sequence shown here is derived from an EMBL/GenBank/DDBJ whole genome shotgun (WGS) entry which is preliminary data.</text>
</comment>
<evidence type="ECO:0000313" key="2">
    <source>
        <dbReference type="Proteomes" id="UP000176498"/>
    </source>
</evidence>
<reference evidence="1 2" key="1">
    <citation type="journal article" date="2016" name="Nat. Commun.">
        <title>Thousands of microbial genomes shed light on interconnected biogeochemical processes in an aquifer system.</title>
        <authorList>
            <person name="Anantharaman K."/>
            <person name="Brown C.T."/>
            <person name="Hug L.A."/>
            <person name="Sharon I."/>
            <person name="Castelle C.J."/>
            <person name="Probst A.J."/>
            <person name="Thomas B.C."/>
            <person name="Singh A."/>
            <person name="Wilkins M.J."/>
            <person name="Karaoz U."/>
            <person name="Brodie E.L."/>
            <person name="Williams K.H."/>
            <person name="Hubbard S.S."/>
            <person name="Banfield J.F."/>
        </authorList>
    </citation>
    <scope>NUCLEOTIDE SEQUENCE [LARGE SCALE GENOMIC DNA]</scope>
</reference>
<organism evidence="1 2">
    <name type="scientific">Candidatus Buchananbacteria bacterium RBG_13_36_9</name>
    <dbReference type="NCBI Taxonomy" id="1797530"/>
    <lineage>
        <taxon>Bacteria</taxon>
        <taxon>Candidatus Buchananiibacteriota</taxon>
    </lineage>
</organism>
<name>A0A1G1XQ86_9BACT</name>